<evidence type="ECO:0000256" key="1">
    <source>
        <dbReference type="SAM" id="MobiDB-lite"/>
    </source>
</evidence>
<evidence type="ECO:0000313" key="2">
    <source>
        <dbReference type="EMBL" id="KAK4543312.1"/>
    </source>
</evidence>
<dbReference type="AlphaFoldDB" id="A0AAV9JEU4"/>
<keyword evidence="3" id="KW-1185">Reference proteome</keyword>
<feature type="region of interest" description="Disordered" evidence="1">
    <location>
        <begin position="70"/>
        <end position="102"/>
    </location>
</feature>
<sequence>MSARLSHALILKQSKSAARQSYLMADEDYEVPSAATGDNDILTQSVEPAVGLRTYGPLVQAVRETPHLPLTPHVPLVDSHASDEDDATMVASASEHPPATSSSKLLTMPIEMMMEIVERIPLLSDAISFTRALKSAEYDGIVGIVIDTFKEGLMSNILFCKEVFSKAEYKQDPCTPTSLKPQQKDNPEGLTFPALIKQAKEQNKCKQQRCWQAQYSKALVEYRHACMLKSRKNREGKDKPDRVAKKALRIKHGEPENMWTYDQLIKQAEFDTARREELQRARVAAEYKEMAKHDKTECLFKLLRRLRADSNYLSETCRGCGGGNARQFDGPTPPHHDGECLGLHAKQNMIRASDLALLKVKVGLTIGGQMEPWVKPFKLYSGGCFLTRLEADRLCELYHGHTFATAYQKRADGSLSEVDMTNNANLYSHSASLLHAIRQQWQKRRTTVTLFEMTTSPSSIIYNATTTTLQPVLVAFIVDNVNLRIDSPNFWRKHLESNKARIVAGIRDNHTSKRWLVELTSHFWESVLNNELQTVTTRQALDRYHVVRVEGFNKWTDKAPSLFARLTVAASELDSLCFTTHGCYADDIVAADKAEARKNLTSHLIKSAALLHAAQWYDAELFECCIDLVAVFSNVNSLPLDKAETRFNNFFNYAMACINKTQTFINSGTITKIADFPRHTVEIMAANFMQSFLSPSGYHDAFWQDLQVMGSTRRLYLILSRQAYEAVSGLLPEVLQSANEHVALQV</sequence>
<evidence type="ECO:0000313" key="3">
    <source>
        <dbReference type="Proteomes" id="UP001324427"/>
    </source>
</evidence>
<comment type="caution">
    <text evidence="2">The sequence shown here is derived from an EMBL/GenBank/DDBJ whole genome shotgun (WGS) entry which is preliminary data.</text>
</comment>
<organism evidence="2 3">
    <name type="scientific">Oleoguttula mirabilis</name>
    <dbReference type="NCBI Taxonomy" id="1507867"/>
    <lineage>
        <taxon>Eukaryota</taxon>
        <taxon>Fungi</taxon>
        <taxon>Dikarya</taxon>
        <taxon>Ascomycota</taxon>
        <taxon>Pezizomycotina</taxon>
        <taxon>Dothideomycetes</taxon>
        <taxon>Dothideomycetidae</taxon>
        <taxon>Mycosphaerellales</taxon>
        <taxon>Teratosphaeriaceae</taxon>
        <taxon>Oleoguttula</taxon>
    </lineage>
</organism>
<evidence type="ECO:0008006" key="4">
    <source>
        <dbReference type="Google" id="ProtNLM"/>
    </source>
</evidence>
<reference evidence="2 3" key="1">
    <citation type="submission" date="2021-11" db="EMBL/GenBank/DDBJ databases">
        <title>Black yeast isolated from Biological Soil Crust.</title>
        <authorList>
            <person name="Kurbessoian T."/>
        </authorList>
    </citation>
    <scope>NUCLEOTIDE SEQUENCE [LARGE SCALE GENOMIC DNA]</scope>
    <source>
        <strain evidence="2 3">CCFEE 5522</strain>
    </source>
</reference>
<dbReference type="Proteomes" id="UP001324427">
    <property type="component" value="Unassembled WGS sequence"/>
</dbReference>
<gene>
    <name evidence="2" type="ORF">LTR36_005671</name>
</gene>
<protein>
    <recommendedName>
        <fullName evidence="4">F-box domain-containing protein</fullName>
    </recommendedName>
</protein>
<dbReference type="EMBL" id="JAVFHQ010000033">
    <property type="protein sequence ID" value="KAK4543312.1"/>
    <property type="molecule type" value="Genomic_DNA"/>
</dbReference>
<proteinExistence type="predicted"/>
<name>A0AAV9JEU4_9PEZI</name>
<accession>A0AAV9JEU4</accession>